<dbReference type="AlphaFoldDB" id="A0A8H2R2A1"/>
<accession>A0A8H2R2A1</accession>
<dbReference type="Proteomes" id="UP000377798">
    <property type="component" value="Unassembled WGS sequence"/>
</dbReference>
<dbReference type="InterPro" id="IPR050696">
    <property type="entry name" value="FtsA/MreB"/>
</dbReference>
<dbReference type="PANTHER" id="PTHR32432">
    <property type="entry name" value="CELL DIVISION PROTEIN FTSA-RELATED"/>
    <property type="match status" value="1"/>
</dbReference>
<dbReference type="EMBL" id="CAACYI010000001">
    <property type="protein sequence ID" value="VFB17413.1"/>
    <property type="molecule type" value="Genomic_DNA"/>
</dbReference>
<dbReference type="PANTHER" id="PTHR32432:SF13">
    <property type="entry name" value="ETHANOLAMINE AMMONIA-LYASE REACTIVASE EUTA"/>
    <property type="match status" value="1"/>
</dbReference>
<reference evidence="1 2" key="1">
    <citation type="submission" date="2019-02" db="EMBL/GenBank/DDBJ databases">
        <authorList>
            <consortium name="Pathogen Informatics"/>
        </authorList>
    </citation>
    <scope>NUCLEOTIDE SEQUENCE [LARGE SCALE GENOMIC DNA]</scope>
    <source>
        <strain evidence="1 2">3012STDY7089603</strain>
    </source>
</reference>
<sequence length="478" mass="52406">MKETLLSVGIDVGTSTTQLIFSNIYVENVSSMARVPEFRIVGKDIIYKSNIHRTPLTSATVINEDALTRMIQAEYENANIDPSKVDSGAVIITGETARKENAQSVMSALSGLAGEFVVATAGPDLEGIIAGRGSGVASLSDKENITIANLDIGGGTTNTGVFHVGEPIDTACFDIGGRLIIIDESKTITYISEKVQELCNYHGIDLKVGQKADLDKLKAICQVMANVLLSSVHLKEEDKSLDLAISPKGKKLRNDYKIDKISFTGGVSQYIYNPSKDTDYFIYNDIGPLLGQIIRETFQPYWDKIVVPTETIMATVVGAGTQTMDISGSTVTYTTMDFPKKNLPVLAFTESEQDQSNFKNLILDKLKWFEMEDGLQQVAMYFPGKENMSYLEVDEFAGNIVEAWESVYKNNEDIIVILKEDLGKVLGQCIRARLSNKNRAVICLDSIKVHNGDYIDIGHPLGNGSVLPVVIKTLVLNY</sequence>
<keyword evidence="2" id="KW-1185">Reference proteome</keyword>
<dbReference type="Gene3D" id="3.30.420.40">
    <property type="match status" value="1"/>
</dbReference>
<dbReference type="SUPFAM" id="SSF53067">
    <property type="entry name" value="Actin-like ATPase domain"/>
    <property type="match status" value="1"/>
</dbReference>
<dbReference type="NCBIfam" id="NF007992">
    <property type="entry name" value="PRK10719.1-3"/>
    <property type="match status" value="1"/>
</dbReference>
<dbReference type="GO" id="GO:0016829">
    <property type="term" value="F:lyase activity"/>
    <property type="evidence" value="ECO:0007669"/>
    <property type="project" value="UniProtKB-KW"/>
</dbReference>
<evidence type="ECO:0000313" key="2">
    <source>
        <dbReference type="Proteomes" id="UP000377798"/>
    </source>
</evidence>
<protein>
    <submittedName>
        <fullName evidence="1">Reactivating factor for ethanolamine ammonia lyase</fullName>
    </submittedName>
</protein>
<organism evidence="1 2">
    <name type="scientific">Urinicoccus massiliensis</name>
    <dbReference type="NCBI Taxonomy" id="1723382"/>
    <lineage>
        <taxon>Bacteria</taxon>
        <taxon>Bacillati</taxon>
        <taxon>Bacillota</taxon>
        <taxon>Tissierellia</taxon>
        <taxon>Tissierellales</taxon>
        <taxon>Peptoniphilaceae</taxon>
        <taxon>Urinicoccus</taxon>
    </lineage>
</organism>
<evidence type="ECO:0000313" key="1">
    <source>
        <dbReference type="EMBL" id="VFB17413.1"/>
    </source>
</evidence>
<dbReference type="Pfam" id="PF06277">
    <property type="entry name" value="EutA"/>
    <property type="match status" value="1"/>
</dbReference>
<dbReference type="InterPro" id="IPR009377">
    <property type="entry name" value="EutA"/>
</dbReference>
<name>A0A8H2R2A1_9FIRM</name>
<dbReference type="PIRSF" id="PIRSF012293">
    <property type="entry name" value="EutA"/>
    <property type="match status" value="1"/>
</dbReference>
<dbReference type="InterPro" id="IPR043129">
    <property type="entry name" value="ATPase_NBD"/>
</dbReference>
<proteinExistence type="predicted"/>
<keyword evidence="1" id="KW-0456">Lyase</keyword>
<gene>
    <name evidence="1" type="ORF">NCTC13150_02006</name>
</gene>
<comment type="caution">
    <text evidence="1">The sequence shown here is derived from an EMBL/GenBank/DDBJ whole genome shotgun (WGS) entry which is preliminary data.</text>
</comment>
<dbReference type="RefSeq" id="WP_131749942.1">
    <property type="nucleotide sequence ID" value="NZ_CAACYI010000001.1"/>
</dbReference>